<dbReference type="EMBL" id="MFMT01000004">
    <property type="protein sequence ID" value="OGG89275.1"/>
    <property type="molecule type" value="Genomic_DNA"/>
</dbReference>
<name>A0A1F6FTU6_9BACT</name>
<comment type="caution">
    <text evidence="1">The sequence shown here is derived from an EMBL/GenBank/DDBJ whole genome shotgun (WGS) entry which is preliminary data.</text>
</comment>
<dbReference type="SUPFAM" id="SSF53335">
    <property type="entry name" value="S-adenosyl-L-methionine-dependent methyltransferases"/>
    <property type="match status" value="1"/>
</dbReference>
<evidence type="ECO:0000313" key="2">
    <source>
        <dbReference type="Proteomes" id="UP000179230"/>
    </source>
</evidence>
<dbReference type="AlphaFoldDB" id="A0A1F6FTU6"/>
<reference evidence="1 2" key="1">
    <citation type="journal article" date="2016" name="Nat. Commun.">
        <title>Thousands of microbial genomes shed light on interconnected biogeochemical processes in an aquifer system.</title>
        <authorList>
            <person name="Anantharaman K."/>
            <person name="Brown C.T."/>
            <person name="Hug L.A."/>
            <person name="Sharon I."/>
            <person name="Castelle C.J."/>
            <person name="Probst A.J."/>
            <person name="Thomas B.C."/>
            <person name="Singh A."/>
            <person name="Wilkins M.J."/>
            <person name="Karaoz U."/>
            <person name="Brodie E.L."/>
            <person name="Williams K.H."/>
            <person name="Hubbard S.S."/>
            <person name="Banfield J.F."/>
        </authorList>
    </citation>
    <scope>NUCLEOTIDE SEQUENCE [LARGE SCALE GENOMIC DNA]</scope>
</reference>
<proteinExistence type="predicted"/>
<accession>A0A1F6FTU6</accession>
<gene>
    <name evidence="1" type="ORF">A2592_00215</name>
</gene>
<sequence>MPYNNEFFDELAIGAKKSANILVPIVYEKLKPKSVLDVGCGIGSWLKVWSEFNVDIFGVDGEWVKEESLDIAKDKFKHVDLEKDFDLETKFDLVTTLEVAEHIHEENASQFVKL</sequence>
<dbReference type="InterPro" id="IPR029063">
    <property type="entry name" value="SAM-dependent_MTases_sf"/>
</dbReference>
<organism evidence="1 2">
    <name type="scientific">Candidatus Kaiserbacteria bacterium RIFOXYD1_FULL_42_15</name>
    <dbReference type="NCBI Taxonomy" id="1798532"/>
    <lineage>
        <taxon>Bacteria</taxon>
        <taxon>Candidatus Kaiseribacteriota</taxon>
    </lineage>
</organism>
<dbReference type="Pfam" id="PF13489">
    <property type="entry name" value="Methyltransf_23"/>
    <property type="match status" value="1"/>
</dbReference>
<evidence type="ECO:0000313" key="1">
    <source>
        <dbReference type="EMBL" id="OGG89275.1"/>
    </source>
</evidence>
<protein>
    <recommendedName>
        <fullName evidence="3">Methyltransferase domain-containing protein</fullName>
    </recommendedName>
</protein>
<dbReference type="Proteomes" id="UP000179230">
    <property type="component" value="Unassembled WGS sequence"/>
</dbReference>
<evidence type="ECO:0008006" key="3">
    <source>
        <dbReference type="Google" id="ProtNLM"/>
    </source>
</evidence>
<dbReference type="Gene3D" id="3.40.50.150">
    <property type="entry name" value="Vaccinia Virus protein VP39"/>
    <property type="match status" value="1"/>
</dbReference>